<dbReference type="InterPro" id="IPR014746">
    <property type="entry name" value="Gln_synth/guanido_kin_cat_dom"/>
</dbReference>
<gene>
    <name evidence="5" type="primary">mcsB</name>
    <name evidence="9" type="ORF">ACJDUH_19065</name>
</gene>
<protein>
    <recommendedName>
        <fullName evidence="5">Protein-arginine kinase</fullName>
        <ecNumber evidence="5">2.7.14.1</ecNumber>
    </recommendedName>
</protein>
<feature type="domain" description="Phosphagen kinase C-terminal" evidence="8">
    <location>
        <begin position="14"/>
        <end position="244"/>
    </location>
</feature>
<dbReference type="RefSeq" id="WP_406766816.1">
    <property type="nucleotide sequence ID" value="NZ_JBJHZY010000007.1"/>
</dbReference>
<dbReference type="PROSITE" id="PS51510">
    <property type="entry name" value="PHOSPHAGEN_KINASE_C"/>
    <property type="match status" value="1"/>
</dbReference>
<dbReference type="EC" id="2.7.14.1" evidence="5"/>
<dbReference type="InterPro" id="IPR023660">
    <property type="entry name" value="Arg_Kinase"/>
</dbReference>
<dbReference type="Pfam" id="PF00217">
    <property type="entry name" value="ATP-gua_Ptrans"/>
    <property type="match status" value="1"/>
</dbReference>
<dbReference type="PROSITE" id="PS00112">
    <property type="entry name" value="PHOSPHAGEN_KINASE"/>
    <property type="match status" value="1"/>
</dbReference>
<sequence>MKNWLRTEENSNNIVLSSRIRLARNIDKIPFPDRLSAENGKEVVNRVEKAFYTSAHTSEAYKSKYLWENEDNINRSYFEKHLISAKLLDNHEKSAFILDKDETVSIMINEEDHLRLQCINAGFSLEEAYEMAEKLDNLLEESLDYAFNEKLGYLAACPTNIGTGLRASVMIHLPALSINNEMDSMLNAVTQVGMTIRGLFGEGSKSEGNLYQVSNQITLGLTEEEILNNLKAVVSQIITKEQWSRDQFVKSYKYELEDKIYRALGILKSAVLLNSKEALNLISNVRMGIEMGIIKDVSNETLNSLLVEIQPATLQLITSSKLSEKDRDINRAKLIRNRLGTICN</sequence>
<dbReference type="SUPFAM" id="SSF55931">
    <property type="entry name" value="Glutamine synthetase/guanido kinase"/>
    <property type="match status" value="1"/>
</dbReference>
<keyword evidence="5" id="KW-0021">Allosteric enzyme</keyword>
<evidence type="ECO:0000256" key="4">
    <source>
        <dbReference type="ARBA" id="ARBA00022840"/>
    </source>
</evidence>
<evidence type="ECO:0000256" key="6">
    <source>
        <dbReference type="PROSITE-ProRule" id="PRU00843"/>
    </source>
</evidence>
<dbReference type="CDD" id="cd07930">
    <property type="entry name" value="bacterial_phosphagen_kinase"/>
    <property type="match status" value="1"/>
</dbReference>
<accession>A0ABW8TY69</accession>
<dbReference type="Gene3D" id="3.30.590.10">
    <property type="entry name" value="Glutamine synthetase/guanido kinase, catalytic domain"/>
    <property type="match status" value="1"/>
</dbReference>
<dbReference type="NCBIfam" id="NF002194">
    <property type="entry name" value="PRK01059.1-4"/>
    <property type="match status" value="1"/>
</dbReference>
<organism evidence="9 10">
    <name type="scientific">Candidatus Clostridium radicumherbarum</name>
    <dbReference type="NCBI Taxonomy" id="3381662"/>
    <lineage>
        <taxon>Bacteria</taxon>
        <taxon>Bacillati</taxon>
        <taxon>Bacillota</taxon>
        <taxon>Clostridia</taxon>
        <taxon>Eubacteriales</taxon>
        <taxon>Clostridiaceae</taxon>
        <taxon>Clostridium</taxon>
    </lineage>
</organism>
<dbReference type="EMBL" id="JBJHZY010000007">
    <property type="protein sequence ID" value="MFL0270184.1"/>
    <property type="molecule type" value="Genomic_DNA"/>
</dbReference>
<dbReference type="GO" id="GO:1990424">
    <property type="term" value="F:protein arginine kinase activity"/>
    <property type="evidence" value="ECO:0007669"/>
    <property type="project" value="UniProtKB-EC"/>
</dbReference>
<dbReference type="InterPro" id="IPR022414">
    <property type="entry name" value="ATP-guanido_PTrfase_cat"/>
</dbReference>
<comment type="activity regulation">
    <text evidence="5">Appears to be allosterically activated by the binding of pArg-containing polypeptides to the pArg-binding pocket localized in the C-terminal domain of McsB.</text>
</comment>
<evidence type="ECO:0000256" key="5">
    <source>
        <dbReference type="HAMAP-Rule" id="MF_00602"/>
    </source>
</evidence>
<feature type="short sequence motif" description="RDXXRA motif of the pArg binding pocket involved in allosteric regulation" evidence="5">
    <location>
        <begin position="327"/>
        <end position="332"/>
    </location>
</feature>
<name>A0ABW8TY69_9CLOT</name>
<comment type="caution">
    <text evidence="9">The sequence shown here is derived from an EMBL/GenBank/DDBJ whole genome shotgun (WGS) entry which is preliminary data.</text>
</comment>
<evidence type="ECO:0000259" key="8">
    <source>
        <dbReference type="PROSITE" id="PS51510"/>
    </source>
</evidence>
<keyword evidence="3 5" id="KW-0418">Kinase</keyword>
<feature type="binding site" evidence="5 6">
    <location>
        <begin position="197"/>
        <end position="202"/>
    </location>
    <ligand>
        <name>ATP</name>
        <dbReference type="ChEBI" id="CHEBI:30616"/>
    </ligand>
</feature>
<dbReference type="PANTHER" id="PTHR11547:SF38">
    <property type="entry name" value="ARGININE KINASE 1-RELATED"/>
    <property type="match status" value="1"/>
</dbReference>
<feature type="binding site" evidence="5 6">
    <location>
        <position position="115"/>
    </location>
    <ligand>
        <name>ATP</name>
        <dbReference type="ChEBI" id="CHEBI:30616"/>
    </ligand>
</feature>
<dbReference type="PANTHER" id="PTHR11547">
    <property type="entry name" value="ARGININE OR CREATINE KINASE"/>
    <property type="match status" value="1"/>
</dbReference>
<keyword evidence="4 5" id="KW-0067">ATP-binding</keyword>
<dbReference type="InterPro" id="IPR022415">
    <property type="entry name" value="ATP-guanido_PTrfase_AS"/>
</dbReference>
<feature type="binding site" evidence="5 6">
    <location>
        <begin position="17"/>
        <end position="21"/>
    </location>
    <ligand>
        <name>ATP</name>
        <dbReference type="ChEBI" id="CHEBI:30616"/>
    </ligand>
</feature>
<comment type="similarity">
    <text evidence="5 6 7">Belongs to the ATP:guanido phosphotransferase family.</text>
</comment>
<evidence type="ECO:0000256" key="3">
    <source>
        <dbReference type="ARBA" id="ARBA00022777"/>
    </source>
</evidence>
<comment type="catalytic activity">
    <reaction evidence="5">
        <text>L-arginyl-[protein] + ATP = N(omega)-phospho-L-arginyl-[protein] + ADP + H(+)</text>
        <dbReference type="Rhea" id="RHEA:43384"/>
        <dbReference type="Rhea" id="RHEA-COMP:10532"/>
        <dbReference type="Rhea" id="RHEA-COMP:10533"/>
        <dbReference type="ChEBI" id="CHEBI:15378"/>
        <dbReference type="ChEBI" id="CHEBI:29965"/>
        <dbReference type="ChEBI" id="CHEBI:30616"/>
        <dbReference type="ChEBI" id="CHEBI:83226"/>
        <dbReference type="ChEBI" id="CHEBI:456216"/>
        <dbReference type="EC" id="2.7.14.1"/>
    </reaction>
</comment>
<dbReference type="Proteomes" id="UP001623661">
    <property type="component" value="Unassembled WGS sequence"/>
</dbReference>
<feature type="binding site" evidence="5 6">
    <location>
        <begin position="166"/>
        <end position="170"/>
    </location>
    <ligand>
        <name>ATP</name>
        <dbReference type="ChEBI" id="CHEBI:30616"/>
    </ligand>
</feature>
<keyword evidence="2 5" id="KW-0547">Nucleotide-binding</keyword>
<dbReference type="InterPro" id="IPR000749">
    <property type="entry name" value="ATP-guanido_PTrfase"/>
</dbReference>
<evidence type="ECO:0000313" key="9">
    <source>
        <dbReference type="EMBL" id="MFL0270184.1"/>
    </source>
</evidence>
<evidence type="ECO:0000313" key="10">
    <source>
        <dbReference type="Proteomes" id="UP001623661"/>
    </source>
</evidence>
<comment type="function">
    <text evidence="5">Catalyzes the specific phosphorylation of arginine residues in proteins.</text>
</comment>
<evidence type="ECO:0000256" key="7">
    <source>
        <dbReference type="RuleBase" id="RU000505"/>
    </source>
</evidence>
<keyword evidence="10" id="KW-1185">Reference proteome</keyword>
<proteinExistence type="inferred from homology"/>
<dbReference type="HAMAP" id="MF_00602">
    <property type="entry name" value="Prot_Arg_kinase"/>
    <property type="match status" value="1"/>
</dbReference>
<evidence type="ECO:0000256" key="2">
    <source>
        <dbReference type="ARBA" id="ARBA00022741"/>
    </source>
</evidence>
<feature type="binding site" evidence="5 6">
    <location>
        <position position="81"/>
    </location>
    <ligand>
        <name>ATP</name>
        <dbReference type="ChEBI" id="CHEBI:30616"/>
    </ligand>
</feature>
<keyword evidence="1 5" id="KW-0808">Transferase</keyword>
<evidence type="ECO:0000256" key="1">
    <source>
        <dbReference type="ARBA" id="ARBA00022679"/>
    </source>
</evidence>
<reference evidence="9 10" key="1">
    <citation type="submission" date="2024-11" db="EMBL/GenBank/DDBJ databases">
        <authorList>
            <person name="Heng Y.C."/>
            <person name="Lim A.C.H."/>
            <person name="Lee J.K.Y."/>
            <person name="Kittelmann S."/>
        </authorList>
    </citation>
    <scope>NUCLEOTIDE SEQUENCE [LARGE SCALE GENOMIC DNA]</scope>
    <source>
        <strain evidence="9 10">WILCCON 0202</strain>
    </source>
</reference>